<protein>
    <submittedName>
        <fullName evidence="2">Smr/MutS family protein</fullName>
    </submittedName>
</protein>
<reference evidence="2" key="1">
    <citation type="submission" date="2020-08" db="EMBL/GenBank/DDBJ databases">
        <title>Genome public.</title>
        <authorList>
            <person name="Liu C."/>
            <person name="Sun Q."/>
        </authorList>
    </citation>
    <scope>NUCLEOTIDE SEQUENCE</scope>
    <source>
        <strain evidence="2">NSJ-32</strain>
    </source>
</reference>
<proteinExistence type="predicted"/>
<evidence type="ECO:0000313" key="3">
    <source>
        <dbReference type="Proteomes" id="UP000657006"/>
    </source>
</evidence>
<dbReference type="Pfam" id="PF01713">
    <property type="entry name" value="Smr"/>
    <property type="match status" value="1"/>
</dbReference>
<keyword evidence="3" id="KW-1185">Reference proteome</keyword>
<comment type="caution">
    <text evidence="2">The sequence shown here is derived from an EMBL/GenBank/DDBJ whole genome shotgun (WGS) entry which is preliminary data.</text>
</comment>
<dbReference type="AlphaFoldDB" id="A0A926DRW3"/>
<dbReference type="InterPro" id="IPR002625">
    <property type="entry name" value="Smr_dom"/>
</dbReference>
<feature type="domain" description="Smr" evidence="1">
    <location>
        <begin position="8"/>
        <end position="66"/>
    </location>
</feature>
<evidence type="ECO:0000313" key="2">
    <source>
        <dbReference type="EMBL" id="MBC8542159.1"/>
    </source>
</evidence>
<sequence length="81" mass="9353">MSPGIWEIDIHNLNQYQAKIRIESQLRRADRAVYVLRIIHGYNQGTALKDMIRTQFSGHQKVKRIVPGSNPGVTELILREL</sequence>
<organism evidence="2 3">
    <name type="scientific">Bianquea renquensis</name>
    <dbReference type="NCBI Taxonomy" id="2763661"/>
    <lineage>
        <taxon>Bacteria</taxon>
        <taxon>Bacillati</taxon>
        <taxon>Bacillota</taxon>
        <taxon>Clostridia</taxon>
        <taxon>Eubacteriales</taxon>
        <taxon>Bianqueaceae</taxon>
        <taxon>Bianquea</taxon>
    </lineage>
</organism>
<dbReference type="InterPro" id="IPR036063">
    <property type="entry name" value="Smr_dom_sf"/>
</dbReference>
<gene>
    <name evidence="2" type="ORF">H8730_01160</name>
</gene>
<dbReference type="Proteomes" id="UP000657006">
    <property type="component" value="Unassembled WGS sequence"/>
</dbReference>
<evidence type="ECO:0000259" key="1">
    <source>
        <dbReference type="Pfam" id="PF01713"/>
    </source>
</evidence>
<dbReference type="RefSeq" id="WP_177716453.1">
    <property type="nucleotide sequence ID" value="NZ_JACRSQ010000001.1"/>
</dbReference>
<accession>A0A926DRW3</accession>
<name>A0A926DRW3_9FIRM</name>
<dbReference type="Gene3D" id="3.30.1370.110">
    <property type="match status" value="1"/>
</dbReference>
<dbReference type="EMBL" id="JACRSQ010000001">
    <property type="protein sequence ID" value="MBC8542159.1"/>
    <property type="molecule type" value="Genomic_DNA"/>
</dbReference>